<sequence length="88" mass="9601">MKTEEWTVKILISEDDEDKRTSATAVLYTAGNQRHQSVGYARRNPDDRPVPEIGDELAAGRALMDLADKLLGDGAEDIAEMSGPARTV</sequence>
<dbReference type="RefSeq" id="WP_192775084.1">
    <property type="nucleotide sequence ID" value="NZ_BAAASY010000027.1"/>
</dbReference>
<evidence type="ECO:0000313" key="2">
    <source>
        <dbReference type="Proteomes" id="UP000661607"/>
    </source>
</evidence>
<comment type="caution">
    <text evidence="1">The sequence shown here is derived from an EMBL/GenBank/DDBJ whole genome shotgun (WGS) entry which is preliminary data.</text>
</comment>
<proteinExistence type="predicted"/>
<evidence type="ECO:0008006" key="3">
    <source>
        <dbReference type="Google" id="ProtNLM"/>
    </source>
</evidence>
<dbReference type="InterPro" id="IPR015057">
    <property type="entry name" value="Rv2632c-like"/>
</dbReference>
<accession>A0ABR9KD02</accession>
<gene>
    <name evidence="1" type="ORF">H4W81_002675</name>
</gene>
<dbReference type="Proteomes" id="UP000661607">
    <property type="component" value="Unassembled WGS sequence"/>
</dbReference>
<protein>
    <recommendedName>
        <fullName evidence="3">DUF1876 domain-containing protein</fullName>
    </recommendedName>
</protein>
<dbReference type="Gene3D" id="3.30.160.240">
    <property type="entry name" value="Rv1738"/>
    <property type="match status" value="1"/>
</dbReference>
<dbReference type="EMBL" id="JADBEF010000001">
    <property type="protein sequence ID" value="MBE1559896.1"/>
    <property type="molecule type" value="Genomic_DNA"/>
</dbReference>
<name>A0ABR9KD02_9ACTN</name>
<evidence type="ECO:0000313" key="1">
    <source>
        <dbReference type="EMBL" id="MBE1559896.1"/>
    </source>
</evidence>
<dbReference type="InterPro" id="IPR038070">
    <property type="entry name" value="Rv2632c-like_sf"/>
</dbReference>
<keyword evidence="2" id="KW-1185">Reference proteome</keyword>
<reference evidence="1 2" key="1">
    <citation type="submission" date="2020-10" db="EMBL/GenBank/DDBJ databases">
        <title>Sequencing the genomes of 1000 actinobacteria strains.</title>
        <authorList>
            <person name="Klenk H.-P."/>
        </authorList>
    </citation>
    <scope>NUCLEOTIDE SEQUENCE [LARGE SCALE GENOMIC DNA]</scope>
    <source>
        <strain evidence="1 2">DSM 43748</strain>
    </source>
</reference>
<dbReference type="SUPFAM" id="SSF143212">
    <property type="entry name" value="Rv2632c-like"/>
    <property type="match status" value="1"/>
</dbReference>
<dbReference type="Pfam" id="PF08962">
    <property type="entry name" value="Rv2632c-like"/>
    <property type="match status" value="1"/>
</dbReference>
<organism evidence="1 2">
    <name type="scientific">Nonomuraea africana</name>
    <dbReference type="NCBI Taxonomy" id="46171"/>
    <lineage>
        <taxon>Bacteria</taxon>
        <taxon>Bacillati</taxon>
        <taxon>Actinomycetota</taxon>
        <taxon>Actinomycetes</taxon>
        <taxon>Streptosporangiales</taxon>
        <taxon>Streptosporangiaceae</taxon>
        <taxon>Nonomuraea</taxon>
    </lineage>
</organism>